<comment type="caution">
    <text evidence="2">The sequence shown here is derived from an EMBL/GenBank/DDBJ whole genome shotgun (WGS) entry which is preliminary data.</text>
</comment>
<organism evidence="2 3">
    <name type="scientific">Streptomyces crystallinus</name>
    <dbReference type="NCBI Taxonomy" id="68191"/>
    <lineage>
        <taxon>Bacteria</taxon>
        <taxon>Bacillati</taxon>
        <taxon>Actinomycetota</taxon>
        <taxon>Actinomycetes</taxon>
        <taxon>Kitasatosporales</taxon>
        <taxon>Streptomycetaceae</taxon>
        <taxon>Streptomyces</taxon>
    </lineage>
</organism>
<accession>A0ABP3RKV3</accession>
<reference evidence="3" key="1">
    <citation type="journal article" date="2019" name="Int. J. Syst. Evol. Microbiol.">
        <title>The Global Catalogue of Microorganisms (GCM) 10K type strain sequencing project: providing services to taxonomists for standard genome sequencing and annotation.</title>
        <authorList>
            <consortium name="The Broad Institute Genomics Platform"/>
            <consortium name="The Broad Institute Genome Sequencing Center for Infectious Disease"/>
            <person name="Wu L."/>
            <person name="Ma J."/>
        </authorList>
    </citation>
    <scope>NUCLEOTIDE SEQUENCE [LARGE SCALE GENOMIC DNA]</scope>
    <source>
        <strain evidence="3">JCM 5067</strain>
    </source>
</reference>
<feature type="compositionally biased region" description="Basic and acidic residues" evidence="1">
    <location>
        <begin position="19"/>
        <end position="52"/>
    </location>
</feature>
<gene>
    <name evidence="2" type="ORF">GCM10010394_47990</name>
</gene>
<sequence length="77" mass="8544">MDRLDGVPADGDNGGGQDGQRDKSAPGRAEKLPDHPWILRRDQLRPQEDFRPAGHTKAPTYARNVRHPARPGPYAVH</sequence>
<feature type="region of interest" description="Disordered" evidence="1">
    <location>
        <begin position="1"/>
        <end position="77"/>
    </location>
</feature>
<dbReference type="Proteomes" id="UP001500668">
    <property type="component" value="Unassembled WGS sequence"/>
</dbReference>
<proteinExistence type="predicted"/>
<dbReference type="EMBL" id="BAAACA010000034">
    <property type="protein sequence ID" value="GAA0612557.1"/>
    <property type="molecule type" value="Genomic_DNA"/>
</dbReference>
<evidence type="ECO:0000313" key="3">
    <source>
        <dbReference type="Proteomes" id="UP001500668"/>
    </source>
</evidence>
<evidence type="ECO:0000313" key="2">
    <source>
        <dbReference type="EMBL" id="GAA0612557.1"/>
    </source>
</evidence>
<keyword evidence="3" id="KW-1185">Reference proteome</keyword>
<evidence type="ECO:0000256" key="1">
    <source>
        <dbReference type="SAM" id="MobiDB-lite"/>
    </source>
</evidence>
<protein>
    <submittedName>
        <fullName evidence="2">Uncharacterized protein</fullName>
    </submittedName>
</protein>
<name>A0ABP3RKV3_9ACTN</name>